<dbReference type="EMBL" id="SJKC01000004">
    <property type="protein sequence ID" value="TCC34364.1"/>
    <property type="molecule type" value="Genomic_DNA"/>
</dbReference>
<evidence type="ECO:0000313" key="3">
    <source>
        <dbReference type="Proteomes" id="UP000292385"/>
    </source>
</evidence>
<organism evidence="2 4">
    <name type="scientific">Kribbella speibonae</name>
    <dbReference type="NCBI Taxonomy" id="1572660"/>
    <lineage>
        <taxon>Bacteria</taxon>
        <taxon>Bacillati</taxon>
        <taxon>Actinomycetota</taxon>
        <taxon>Actinomycetes</taxon>
        <taxon>Propionibacteriales</taxon>
        <taxon>Kribbellaceae</taxon>
        <taxon>Kribbella</taxon>
    </lineage>
</organism>
<dbReference type="Proteomes" id="UP000292385">
    <property type="component" value="Unassembled WGS sequence"/>
</dbReference>
<gene>
    <name evidence="1" type="ORF">E0H58_24755</name>
    <name evidence="2" type="ORF">E0H92_30600</name>
</gene>
<reference evidence="3 4" key="1">
    <citation type="submission" date="2019-02" db="EMBL/GenBank/DDBJ databases">
        <title>Kribbella capetownensis sp. nov. and Kribbella speibonae sp. nov., isolated from soil.</title>
        <authorList>
            <person name="Curtis S.M."/>
            <person name="Norton I."/>
            <person name="Everest G.J."/>
            <person name="Meyers P.R."/>
        </authorList>
    </citation>
    <scope>NUCLEOTIDE SEQUENCE [LARGE SCALE GENOMIC DNA]</scope>
    <source>
        <strain evidence="1 3">SK5</strain>
        <strain evidence="2 4">YM55</strain>
    </source>
</reference>
<accession>A0A4R0IPX2</accession>
<dbReference type="Proteomes" id="UP000294225">
    <property type="component" value="Unassembled WGS sequence"/>
</dbReference>
<proteinExistence type="predicted"/>
<dbReference type="RefSeq" id="WP_131463984.1">
    <property type="nucleotide sequence ID" value="NZ_SJJY01000005.1"/>
</dbReference>
<evidence type="ECO:0000313" key="4">
    <source>
        <dbReference type="Proteomes" id="UP000294225"/>
    </source>
</evidence>
<protein>
    <submittedName>
        <fullName evidence="2">Uncharacterized protein</fullName>
    </submittedName>
</protein>
<evidence type="ECO:0000313" key="2">
    <source>
        <dbReference type="EMBL" id="TCC34364.1"/>
    </source>
</evidence>
<dbReference type="AlphaFoldDB" id="A0A4R0IPX2"/>
<evidence type="ECO:0000313" key="1">
    <source>
        <dbReference type="EMBL" id="TCC22080.1"/>
    </source>
</evidence>
<sequence length="147" mass="16426">MPLDLPAFNDAFGRARDRVRDGAGPVDVAAEQERLRALVPADASDHDRTWTAQLIDDLAAPPPPPPVRSELYRDAVRIHTAVYPPKGTTEEKVAMLADGRRRIWEIADRATAEEEDDIRAMTEDLKSLEDWLRDPPVPLTDTPFPHA</sequence>
<dbReference type="EMBL" id="SJJY01000005">
    <property type="protein sequence ID" value="TCC22080.1"/>
    <property type="molecule type" value="Genomic_DNA"/>
</dbReference>
<comment type="caution">
    <text evidence="2">The sequence shown here is derived from an EMBL/GenBank/DDBJ whole genome shotgun (WGS) entry which is preliminary data.</text>
</comment>
<name>A0A4R0IPX2_9ACTN</name>
<keyword evidence="3" id="KW-1185">Reference proteome</keyword>